<proteinExistence type="predicted"/>
<dbReference type="AlphaFoldDB" id="A0AAV4QKM2"/>
<gene>
    <name evidence="1" type="ORF">CDAR_373491</name>
</gene>
<evidence type="ECO:0000313" key="2">
    <source>
        <dbReference type="Proteomes" id="UP001054837"/>
    </source>
</evidence>
<dbReference type="PROSITE" id="PS51257">
    <property type="entry name" value="PROKAR_LIPOPROTEIN"/>
    <property type="match status" value="1"/>
</dbReference>
<protein>
    <submittedName>
        <fullName evidence="1">Uncharacterized protein</fullName>
    </submittedName>
</protein>
<dbReference type="Proteomes" id="UP001054837">
    <property type="component" value="Unassembled WGS sequence"/>
</dbReference>
<comment type="caution">
    <text evidence="1">The sequence shown here is derived from an EMBL/GenBank/DDBJ whole genome shotgun (WGS) entry which is preliminary data.</text>
</comment>
<name>A0AAV4QKM2_9ARAC</name>
<reference evidence="1 2" key="1">
    <citation type="submission" date="2021-06" db="EMBL/GenBank/DDBJ databases">
        <title>Caerostris darwini draft genome.</title>
        <authorList>
            <person name="Kono N."/>
            <person name="Arakawa K."/>
        </authorList>
    </citation>
    <scope>NUCLEOTIDE SEQUENCE [LARGE SCALE GENOMIC DNA]</scope>
</reference>
<sequence>MEDRKKKEKRKLCWNISALSCACSSSKQLPPTHSFISCDAGSEIGAVPTTVATPKAGSLAHGFPLALKSPIIFNGYRFPRTLCYLILLH</sequence>
<organism evidence="1 2">
    <name type="scientific">Caerostris darwini</name>
    <dbReference type="NCBI Taxonomy" id="1538125"/>
    <lineage>
        <taxon>Eukaryota</taxon>
        <taxon>Metazoa</taxon>
        <taxon>Ecdysozoa</taxon>
        <taxon>Arthropoda</taxon>
        <taxon>Chelicerata</taxon>
        <taxon>Arachnida</taxon>
        <taxon>Araneae</taxon>
        <taxon>Araneomorphae</taxon>
        <taxon>Entelegynae</taxon>
        <taxon>Araneoidea</taxon>
        <taxon>Araneidae</taxon>
        <taxon>Caerostris</taxon>
    </lineage>
</organism>
<evidence type="ECO:0000313" key="1">
    <source>
        <dbReference type="EMBL" id="GIY08916.1"/>
    </source>
</evidence>
<accession>A0AAV4QKM2</accession>
<dbReference type="EMBL" id="BPLQ01004569">
    <property type="protein sequence ID" value="GIY08916.1"/>
    <property type="molecule type" value="Genomic_DNA"/>
</dbReference>
<keyword evidence="2" id="KW-1185">Reference proteome</keyword>